<keyword evidence="7 9" id="KW-0539">Nucleus</keyword>
<evidence type="ECO:0000256" key="7">
    <source>
        <dbReference type="ARBA" id="ARBA00023242"/>
    </source>
</evidence>
<evidence type="ECO:0000259" key="11">
    <source>
        <dbReference type="Pfam" id="PF20719"/>
    </source>
</evidence>
<organism evidence="12 13">
    <name type="scientific">Coniochaeta pulveracea</name>
    <dbReference type="NCBI Taxonomy" id="177199"/>
    <lineage>
        <taxon>Eukaryota</taxon>
        <taxon>Fungi</taxon>
        <taxon>Dikarya</taxon>
        <taxon>Ascomycota</taxon>
        <taxon>Pezizomycotina</taxon>
        <taxon>Sordariomycetes</taxon>
        <taxon>Sordariomycetidae</taxon>
        <taxon>Coniochaetales</taxon>
        <taxon>Coniochaetaceae</taxon>
        <taxon>Coniochaeta</taxon>
    </lineage>
</organism>
<evidence type="ECO:0000256" key="1">
    <source>
        <dbReference type="ARBA" id="ARBA00004123"/>
    </source>
</evidence>
<dbReference type="STRING" id="177199.A0A420Y373"/>
<dbReference type="InterPro" id="IPR048338">
    <property type="entry name" value="Mediator_Med16"/>
</dbReference>
<comment type="function">
    <text evidence="9">Component of the Mediator complex, a coactivator involved in the regulated transcription of nearly all RNA polymerase II-dependent genes. Mediator functions as a bridge to convey information from gene-specific regulatory proteins to the basal RNA polymerase II transcription machinery. Mediator is recruited to promoters by direct interactions with regulatory proteins and serves as a scaffold for the assembly of a functional preinitiation complex with RNA polymerase II and the general transcription factors.</text>
</comment>
<keyword evidence="6 9" id="KW-0804">Transcription</keyword>
<evidence type="ECO:0000256" key="4">
    <source>
        <dbReference type="ARBA" id="ARBA00023015"/>
    </source>
</evidence>
<comment type="similarity">
    <text evidence="2 9">Belongs to the Mediator complex subunit 16 family.</text>
</comment>
<evidence type="ECO:0000256" key="8">
    <source>
        <dbReference type="ARBA" id="ARBA00032015"/>
    </source>
</evidence>
<evidence type="ECO:0000256" key="9">
    <source>
        <dbReference type="RuleBase" id="RU364149"/>
    </source>
</evidence>
<proteinExistence type="inferred from homology"/>
<dbReference type="PANTHER" id="PTHR13224">
    <property type="entry name" value="THYROID HORMONE RECEPTOR-ASSOCIATED PROTEIN-RELATED"/>
    <property type="match status" value="1"/>
</dbReference>
<evidence type="ECO:0000256" key="3">
    <source>
        <dbReference type="ARBA" id="ARBA00019614"/>
    </source>
</evidence>
<dbReference type="Proteomes" id="UP000275385">
    <property type="component" value="Unassembled WGS sequence"/>
</dbReference>
<protein>
    <recommendedName>
        <fullName evidence="3 9">Mediator of RNA polymerase II transcription subunit 16</fullName>
    </recommendedName>
    <alternativeName>
        <fullName evidence="8 9">Mediator complex subunit 16</fullName>
    </alternativeName>
</protein>
<comment type="caution">
    <text evidence="12">The sequence shown here is derived from an EMBL/GenBank/DDBJ whole genome shotgun (WGS) entry which is preliminary data.</text>
</comment>
<dbReference type="GO" id="GO:0016592">
    <property type="term" value="C:mediator complex"/>
    <property type="evidence" value="ECO:0007669"/>
    <property type="project" value="InterPro"/>
</dbReference>
<dbReference type="GO" id="GO:0045893">
    <property type="term" value="P:positive regulation of DNA-templated transcription"/>
    <property type="evidence" value="ECO:0007669"/>
    <property type="project" value="TreeGrafter"/>
</dbReference>
<dbReference type="Pfam" id="PF20719">
    <property type="entry name" value="Med16_C"/>
    <property type="match status" value="1"/>
</dbReference>
<feature type="domain" description="Mediator complex subunit Med16 N-terminal" evidence="10">
    <location>
        <begin position="17"/>
        <end position="321"/>
    </location>
</feature>
<evidence type="ECO:0000256" key="6">
    <source>
        <dbReference type="ARBA" id="ARBA00023163"/>
    </source>
</evidence>
<name>A0A420Y373_9PEZI</name>
<dbReference type="Pfam" id="PF11635">
    <property type="entry name" value="Med16_N"/>
    <property type="match status" value="1"/>
</dbReference>
<feature type="domain" description="Mediator complex subunit 16 C-terminal" evidence="11">
    <location>
        <begin position="769"/>
        <end position="823"/>
    </location>
</feature>
<evidence type="ECO:0000313" key="12">
    <source>
        <dbReference type="EMBL" id="RKU42322.1"/>
    </source>
</evidence>
<comment type="subunit">
    <text evidence="9">Component of the Mediator complex.</text>
</comment>
<keyword evidence="13" id="KW-1185">Reference proteome</keyword>
<dbReference type="EMBL" id="QVQW01000058">
    <property type="protein sequence ID" value="RKU42322.1"/>
    <property type="molecule type" value="Genomic_DNA"/>
</dbReference>
<accession>A0A420Y373</accession>
<evidence type="ECO:0000313" key="13">
    <source>
        <dbReference type="Proteomes" id="UP000275385"/>
    </source>
</evidence>
<comment type="subcellular location">
    <subcellularLocation>
        <location evidence="1 9">Nucleus</location>
    </subcellularLocation>
</comment>
<reference evidence="12 13" key="1">
    <citation type="submission" date="2018-08" db="EMBL/GenBank/DDBJ databases">
        <title>Draft genome of the lignicolous fungus Coniochaeta pulveracea.</title>
        <authorList>
            <person name="Borstlap C.J."/>
            <person name="De Witt R.N."/>
            <person name="Botha A."/>
            <person name="Volschenk H."/>
        </authorList>
    </citation>
    <scope>NUCLEOTIDE SEQUENCE [LARGE SCALE GENOMIC DNA]</scope>
    <source>
        <strain evidence="12 13">CAB683</strain>
    </source>
</reference>
<sequence>MHSKNGWHLSYGPAVRVGDGKAYEYKSTVAPRPKPFHPNAGKSALLCVTANGTLKLFYSQNNNRIEETSLELESVNWSEDIITHASIMSDKTDPKDGGGGFLHIALATASKQLKLLRVDIDWGVSEQDKKQKEKQVPASMVLNPTMTVTRVAMTSWYEHGPSPSRLDMAMTQLSHIELFPLAPDSRSSSHPHQSAHWSSPLVLTVRSYVSDQSTPFSHEQESIVDRWELQDHEQKLHSVFSQLGHGSAGTLPSLGRLHKLEPLILPKIIVSVHVVELGNVICFVFSDGTLQYRDRHTFAEVYTGVDLNNIRSPIGAGFHFTEETPCLQTVFSPTACSFVQICEDDKVKWNCPTYSSEDAVGSSPQDELYSAILTALTIPLSSATIYGGYLDDILALGRPFGLKHENFAADWITELAQLVKVQMDWSSESADKDSLIRNEKLHVCFTILYHLGFHGEYQPRSFNSKFAMLALNIRNCDILISVASYTPANLKYTLNPMDEPEVVEVLAGCAKWYLELIAYLTNALFDLRNEPTFLEMLNNPRKFASLARYLRSEKNVALHLMLCSSTRTLIAMACRQCKQLEALSHRAMEFYEKKLAMHLATDPNGAAAMRGPNPLFDAYQKMHQHSSNSLVKLADFEKLVQFLAQEIRSAYDTSMLGLSVQGKQSSNNQQGQGVKDRNDPVKRALEECEMNMLLGKQPPPSFHKVLVNFFKQVNAYWSQMNPLKLWEADYPLLEMEEGQKQLAKLKAKHFYVDVFQRCELNASDRIGTMDEIPPASLTPEVLDKQWRRCVRCAAVMQNISTGSKPGFTFVLGQQRRCACGGFWGLLHPGQMVS</sequence>
<dbReference type="InterPro" id="IPR021665">
    <property type="entry name" value="Mediator_Med16_N"/>
</dbReference>
<evidence type="ECO:0000256" key="2">
    <source>
        <dbReference type="ARBA" id="ARBA00006543"/>
    </source>
</evidence>
<dbReference type="InterPro" id="IPR048339">
    <property type="entry name" value="Mediator_Med16_C"/>
</dbReference>
<dbReference type="OrthoDB" id="4139168at2759"/>
<evidence type="ECO:0000256" key="5">
    <source>
        <dbReference type="ARBA" id="ARBA00023159"/>
    </source>
</evidence>
<evidence type="ECO:0000259" key="10">
    <source>
        <dbReference type="Pfam" id="PF11635"/>
    </source>
</evidence>
<gene>
    <name evidence="12" type="primary">SIN4</name>
    <name evidence="9" type="synonym">MED16</name>
    <name evidence="12" type="ORF">DL546_004161</name>
</gene>
<keyword evidence="4 9" id="KW-0805">Transcription regulation</keyword>
<dbReference type="PANTHER" id="PTHR13224:SF6">
    <property type="entry name" value="MEDIATOR OF RNA POLYMERASE II TRANSCRIPTION SUBUNIT 16"/>
    <property type="match status" value="1"/>
</dbReference>
<keyword evidence="5 9" id="KW-0010">Activator</keyword>
<dbReference type="AlphaFoldDB" id="A0A420Y373"/>